<dbReference type="Proteomes" id="UP000245884">
    <property type="component" value="Unassembled WGS sequence"/>
</dbReference>
<organism evidence="1 2">
    <name type="scientific">Jaminaea rosea</name>
    <dbReference type="NCBI Taxonomy" id="1569628"/>
    <lineage>
        <taxon>Eukaryota</taxon>
        <taxon>Fungi</taxon>
        <taxon>Dikarya</taxon>
        <taxon>Basidiomycota</taxon>
        <taxon>Ustilaginomycotina</taxon>
        <taxon>Exobasidiomycetes</taxon>
        <taxon>Microstromatales</taxon>
        <taxon>Microstromatales incertae sedis</taxon>
        <taxon>Jaminaea</taxon>
    </lineage>
</organism>
<protein>
    <submittedName>
        <fullName evidence="1">Uncharacterized protein</fullName>
    </submittedName>
</protein>
<name>A0A316UNW3_9BASI</name>
<evidence type="ECO:0000313" key="2">
    <source>
        <dbReference type="Proteomes" id="UP000245884"/>
    </source>
</evidence>
<evidence type="ECO:0000313" key="1">
    <source>
        <dbReference type="EMBL" id="PWN24855.1"/>
    </source>
</evidence>
<sequence length="215" mass="25401">MCKASDHQVQTFGLPRIRLACRERKHMRAFTVSVRRHTGQEQPKQEQPEWYLRRIEDGVTLQWGASTRLPPDCGSVRGRRVSWALCLRPFGSAATLPSWVTQRQCENQTRVTAWINRRIDLPYERHLLLACATQMLRLWLLCRLWRTVGQIRLHIACTPRRISAALFPSWWPQQLRITNAFTDRCAAPGFTISFQSFHIALPWRHFSPEMRWQRR</sequence>
<dbReference type="GeneID" id="37031724"/>
<keyword evidence="2" id="KW-1185">Reference proteome</keyword>
<dbReference type="AlphaFoldDB" id="A0A316UNW3"/>
<dbReference type="EMBL" id="KZ819678">
    <property type="protein sequence ID" value="PWN24855.1"/>
    <property type="molecule type" value="Genomic_DNA"/>
</dbReference>
<gene>
    <name evidence="1" type="ORF">BDZ90DRAFT_86568</name>
</gene>
<accession>A0A316UNW3</accession>
<proteinExistence type="predicted"/>
<reference evidence="1 2" key="1">
    <citation type="journal article" date="2018" name="Mol. Biol. Evol.">
        <title>Broad Genomic Sampling Reveals a Smut Pathogenic Ancestry of the Fungal Clade Ustilaginomycotina.</title>
        <authorList>
            <person name="Kijpornyongpan T."/>
            <person name="Mondo S.J."/>
            <person name="Barry K."/>
            <person name="Sandor L."/>
            <person name="Lee J."/>
            <person name="Lipzen A."/>
            <person name="Pangilinan J."/>
            <person name="LaButti K."/>
            <person name="Hainaut M."/>
            <person name="Henrissat B."/>
            <person name="Grigoriev I.V."/>
            <person name="Spatafora J.W."/>
            <person name="Aime M.C."/>
        </authorList>
    </citation>
    <scope>NUCLEOTIDE SEQUENCE [LARGE SCALE GENOMIC DNA]</scope>
    <source>
        <strain evidence="1 2">MCA 5214</strain>
    </source>
</reference>
<dbReference type="RefSeq" id="XP_025359467.1">
    <property type="nucleotide sequence ID" value="XM_025509901.1"/>
</dbReference>